<gene>
    <name evidence="2" type="ORF">PAC_15989</name>
</gene>
<dbReference type="EMBL" id="FJOG01000034">
    <property type="protein sequence ID" value="CZR66088.1"/>
    <property type="molecule type" value="Genomic_DNA"/>
</dbReference>
<sequence>MMFMLITAFRDGKMPRFDAQHQEVIDDLMSLQESLTNVLRFSEAEDEQADRCEALLQAACQCQNTITITTATYFGEVLFGPDIRVWNVEGFFENYDLSNTHYSQLTEDEIAIFRARVEFDKVMISIRQSGCDSEQRMTRQKSRTTPGRDAWNTSYGHWRAMELIDISGDVIRSNVQVFQAVLIMQRAMAQNRESPGQIWLQKPVYFVDALGRQMILPLEIVSSFEMFTSILEDRFKDSPAFNMPWETIFRPGQRIEMSLVVDSAQQRDYCPRCHTTKRDFAKDDESECPNCVLKWSTSGSNSVCQYIQGLWISLPTHAQPLPTRETIQRLLSNMKESKDAWPFLRSNEAGKSSFATMQTKVNNGDYDDAHIAFLGDAALVFKEGRQRSYQVARCSDMIEEHMWKLLAEDPEWPSIVVPIEAEVG</sequence>
<protein>
    <recommendedName>
        <fullName evidence="1">Ubiquitin-like domain-containing protein</fullName>
    </recommendedName>
</protein>
<reference evidence="2 3" key="1">
    <citation type="submission" date="2016-03" db="EMBL/GenBank/DDBJ databases">
        <authorList>
            <person name="Ploux O."/>
        </authorList>
    </citation>
    <scope>NUCLEOTIDE SEQUENCE [LARGE SCALE GENOMIC DNA]</scope>
    <source>
        <strain evidence="2 3">UAMH 11012</strain>
    </source>
</reference>
<accession>A0A1L7XM52</accession>
<name>A0A1L7XM52_9HELO</name>
<organism evidence="2 3">
    <name type="scientific">Phialocephala subalpina</name>
    <dbReference type="NCBI Taxonomy" id="576137"/>
    <lineage>
        <taxon>Eukaryota</taxon>
        <taxon>Fungi</taxon>
        <taxon>Dikarya</taxon>
        <taxon>Ascomycota</taxon>
        <taxon>Pezizomycotina</taxon>
        <taxon>Leotiomycetes</taxon>
        <taxon>Helotiales</taxon>
        <taxon>Mollisiaceae</taxon>
        <taxon>Phialocephala</taxon>
        <taxon>Phialocephala fortinii species complex</taxon>
    </lineage>
</organism>
<evidence type="ECO:0000313" key="3">
    <source>
        <dbReference type="Proteomes" id="UP000184330"/>
    </source>
</evidence>
<keyword evidence="3" id="KW-1185">Reference proteome</keyword>
<dbReference type="Proteomes" id="UP000184330">
    <property type="component" value="Unassembled WGS sequence"/>
</dbReference>
<evidence type="ECO:0000259" key="1">
    <source>
        <dbReference type="Pfam" id="PF22893"/>
    </source>
</evidence>
<proteinExistence type="predicted"/>
<dbReference type="AlphaFoldDB" id="A0A1L7XM52"/>
<dbReference type="OrthoDB" id="3045089at2759"/>
<feature type="domain" description="Ubiquitin-like" evidence="1">
    <location>
        <begin position="201"/>
        <end position="240"/>
    </location>
</feature>
<evidence type="ECO:0000313" key="2">
    <source>
        <dbReference type="EMBL" id="CZR66088.1"/>
    </source>
</evidence>
<dbReference type="Pfam" id="PF22893">
    <property type="entry name" value="ULD_2"/>
    <property type="match status" value="1"/>
</dbReference>
<dbReference type="InterPro" id="IPR054464">
    <property type="entry name" value="ULD_fung"/>
</dbReference>